<evidence type="ECO:0000313" key="2">
    <source>
        <dbReference type="Proteomes" id="UP000640489"/>
    </source>
</evidence>
<accession>A0A930VCD6</accession>
<dbReference type="Proteomes" id="UP000640489">
    <property type="component" value="Unassembled WGS sequence"/>
</dbReference>
<protein>
    <submittedName>
        <fullName evidence="1">Uncharacterized protein</fullName>
    </submittedName>
</protein>
<proteinExistence type="predicted"/>
<evidence type="ECO:0000313" key="1">
    <source>
        <dbReference type="EMBL" id="MBF4763863.1"/>
    </source>
</evidence>
<dbReference type="EMBL" id="JADKPN010000006">
    <property type="protein sequence ID" value="MBF4763863.1"/>
    <property type="molecule type" value="Genomic_DNA"/>
</dbReference>
<keyword evidence="2" id="KW-1185">Reference proteome</keyword>
<sequence length="66" mass="7526">MWTPWTVVAGTVADWSRRTQEVAVENARAAAVECSRALVERIEVELYVAELNEQRVQQRERPSVIA</sequence>
<dbReference type="RefSeq" id="WP_194707048.1">
    <property type="nucleotide sequence ID" value="NZ_JADKPN010000006.1"/>
</dbReference>
<gene>
    <name evidence="1" type="ORF">ISU07_12070</name>
</gene>
<dbReference type="AlphaFoldDB" id="A0A930VCD6"/>
<organism evidence="1 2">
    <name type="scientific">Nocardioides islandensis</name>
    <dbReference type="NCBI Taxonomy" id="433663"/>
    <lineage>
        <taxon>Bacteria</taxon>
        <taxon>Bacillati</taxon>
        <taxon>Actinomycetota</taxon>
        <taxon>Actinomycetes</taxon>
        <taxon>Propionibacteriales</taxon>
        <taxon>Nocardioidaceae</taxon>
        <taxon>Nocardioides</taxon>
    </lineage>
</organism>
<name>A0A930VCD6_9ACTN</name>
<comment type="caution">
    <text evidence="1">The sequence shown here is derived from an EMBL/GenBank/DDBJ whole genome shotgun (WGS) entry which is preliminary data.</text>
</comment>
<reference evidence="1" key="1">
    <citation type="submission" date="2020-11" db="EMBL/GenBank/DDBJ databases">
        <title>Nocardioides sp. nov., isolated from Soil of Cynanchum wilfordii Hemsley rhizosphere.</title>
        <authorList>
            <person name="Lee J.-S."/>
            <person name="Suh M.K."/>
            <person name="Kim J.-S."/>
        </authorList>
    </citation>
    <scope>NUCLEOTIDE SEQUENCE</scope>
    <source>
        <strain evidence="1">KCTC 19275</strain>
    </source>
</reference>